<comment type="caution">
    <text evidence="2">The sequence shown here is derived from an EMBL/GenBank/DDBJ whole genome shotgun (WGS) entry which is preliminary data.</text>
</comment>
<sequence length="74" mass="8229">MTERLQRACSESPESPTAAYSSGSDRTRNRRLGVRIEIVTVGGAEGDEIEECQLAVIWEVLRCLAERQKPVNLP</sequence>
<keyword evidence="3" id="KW-1185">Reference proteome</keyword>
<evidence type="ECO:0000313" key="2">
    <source>
        <dbReference type="EMBL" id="GAA3624571.1"/>
    </source>
</evidence>
<dbReference type="Proteomes" id="UP001500630">
    <property type="component" value="Unassembled WGS sequence"/>
</dbReference>
<evidence type="ECO:0000256" key="1">
    <source>
        <dbReference type="SAM" id="MobiDB-lite"/>
    </source>
</evidence>
<name>A0ABP7A438_9ACTN</name>
<dbReference type="EMBL" id="BAABDQ010000074">
    <property type="protein sequence ID" value="GAA3624571.1"/>
    <property type="molecule type" value="Genomic_DNA"/>
</dbReference>
<feature type="region of interest" description="Disordered" evidence="1">
    <location>
        <begin position="1"/>
        <end position="26"/>
    </location>
</feature>
<proteinExistence type="predicted"/>
<evidence type="ECO:0000313" key="3">
    <source>
        <dbReference type="Proteomes" id="UP001500630"/>
    </source>
</evidence>
<organism evidence="2 3">
    <name type="scientific">Nonomuraea rosea</name>
    <dbReference type="NCBI Taxonomy" id="638574"/>
    <lineage>
        <taxon>Bacteria</taxon>
        <taxon>Bacillati</taxon>
        <taxon>Actinomycetota</taxon>
        <taxon>Actinomycetes</taxon>
        <taxon>Streptosporangiales</taxon>
        <taxon>Streptosporangiaceae</taxon>
        <taxon>Nonomuraea</taxon>
    </lineage>
</organism>
<reference evidence="3" key="1">
    <citation type="journal article" date="2019" name="Int. J. Syst. Evol. Microbiol.">
        <title>The Global Catalogue of Microorganisms (GCM) 10K type strain sequencing project: providing services to taxonomists for standard genome sequencing and annotation.</title>
        <authorList>
            <consortium name="The Broad Institute Genomics Platform"/>
            <consortium name="The Broad Institute Genome Sequencing Center for Infectious Disease"/>
            <person name="Wu L."/>
            <person name="Ma J."/>
        </authorList>
    </citation>
    <scope>NUCLEOTIDE SEQUENCE [LARGE SCALE GENOMIC DNA]</scope>
    <source>
        <strain evidence="3">JCM 17326</strain>
    </source>
</reference>
<feature type="compositionally biased region" description="Polar residues" evidence="1">
    <location>
        <begin position="12"/>
        <end position="24"/>
    </location>
</feature>
<gene>
    <name evidence="2" type="ORF">GCM10022419_132710</name>
</gene>
<accession>A0ABP7A438</accession>
<protein>
    <submittedName>
        <fullName evidence="2">Uncharacterized protein</fullName>
    </submittedName>
</protein>